<protein>
    <submittedName>
        <fullName evidence="2">Uncharacterized protein</fullName>
    </submittedName>
</protein>
<organism evidence="2 3">
    <name type="scientific">Caballeronia novacaledonica</name>
    <dbReference type="NCBI Taxonomy" id="1544861"/>
    <lineage>
        <taxon>Bacteria</taxon>
        <taxon>Pseudomonadati</taxon>
        <taxon>Pseudomonadota</taxon>
        <taxon>Betaproteobacteria</taxon>
        <taxon>Burkholderiales</taxon>
        <taxon>Burkholderiaceae</taxon>
        <taxon>Caballeronia</taxon>
    </lineage>
</organism>
<dbReference type="AlphaFoldDB" id="A0A2U3I7G6"/>
<feature type="compositionally biased region" description="Basic and acidic residues" evidence="1">
    <location>
        <begin position="13"/>
        <end position="26"/>
    </location>
</feature>
<dbReference type="RefSeq" id="WP_106855692.1">
    <property type="nucleotide sequence ID" value="NZ_OGTP01000010.1"/>
</dbReference>
<accession>A0A2U3I7G6</accession>
<name>A0A2U3I7G6_9BURK</name>
<dbReference type="Proteomes" id="UP000238169">
    <property type="component" value="Unassembled WGS sequence"/>
</dbReference>
<evidence type="ECO:0000313" key="2">
    <source>
        <dbReference type="EMBL" id="SPB16097.1"/>
    </source>
</evidence>
<evidence type="ECO:0000313" key="3">
    <source>
        <dbReference type="Proteomes" id="UP000238169"/>
    </source>
</evidence>
<gene>
    <name evidence="2" type="ORF">NOV72_03297</name>
</gene>
<reference evidence="3" key="1">
    <citation type="submission" date="2018-01" db="EMBL/GenBank/DDBJ databases">
        <authorList>
            <person name="Peeters C."/>
        </authorList>
    </citation>
    <scope>NUCLEOTIDE SEQUENCE [LARGE SCALE GENOMIC DNA]</scope>
</reference>
<feature type="region of interest" description="Disordered" evidence="1">
    <location>
        <begin position="1"/>
        <end position="33"/>
    </location>
</feature>
<sequence>MTTKTIPKAKRQRGPDKVPRRLRTDNPGKNLPHVNDARRIAKAAGKHIGRPFGSRTGWTAEETALCKEVARVEAEAYVALMTFNPRLGRFVLPDRDEAAEAMKAAVSEELLASLDLMVKRRTLRLARKKMPRN</sequence>
<keyword evidence="3" id="KW-1185">Reference proteome</keyword>
<proteinExistence type="predicted"/>
<dbReference type="EMBL" id="OGTP01000010">
    <property type="protein sequence ID" value="SPB16097.1"/>
    <property type="molecule type" value="Genomic_DNA"/>
</dbReference>
<evidence type="ECO:0000256" key="1">
    <source>
        <dbReference type="SAM" id="MobiDB-lite"/>
    </source>
</evidence>